<evidence type="ECO:0000313" key="3">
    <source>
        <dbReference type="Proteomes" id="UP000283993"/>
    </source>
</evidence>
<dbReference type="SUPFAM" id="SSF56747">
    <property type="entry name" value="Prim-pol domain"/>
    <property type="match status" value="1"/>
</dbReference>
<dbReference type="SMART" id="SM00943">
    <property type="entry name" value="Prim-Pol"/>
    <property type="match status" value="1"/>
</dbReference>
<dbReference type="CDD" id="cd04859">
    <property type="entry name" value="Prim_Pol"/>
    <property type="match status" value="1"/>
</dbReference>
<reference evidence="2 3" key="1">
    <citation type="submission" date="2013-10" db="EMBL/GenBank/DDBJ databases">
        <title>Salinisphaera orenii MK-B5 Genome Sequencing.</title>
        <authorList>
            <person name="Lai Q."/>
            <person name="Li C."/>
            <person name="Shao Z."/>
        </authorList>
    </citation>
    <scope>NUCLEOTIDE SEQUENCE [LARGE SCALE GENOMIC DNA]</scope>
    <source>
        <strain evidence="2 3">MK-B5</strain>
    </source>
</reference>
<name>A0A423PI22_9GAMM</name>
<dbReference type="InterPro" id="IPR014820">
    <property type="entry name" value="PriCT_1"/>
</dbReference>
<dbReference type="RefSeq" id="WP_185015681.1">
    <property type="nucleotide sequence ID" value="NZ_AYKH01000036.1"/>
</dbReference>
<evidence type="ECO:0000259" key="1">
    <source>
        <dbReference type="SMART" id="SM00943"/>
    </source>
</evidence>
<accession>A0A423PI22</accession>
<gene>
    <name evidence="2" type="ORF">SAOR_12935</name>
</gene>
<sequence length="305" mass="33432">MGIFGQWAPEYAERGVAVFPVDVDRKKPLVSNYGRAGVRASATWADKFADADGLGIHMGRNALTILDVDTRDERTFADAMDRHGPSPFVVRTQSGGWQAYYAANGEKRQTRAWPCIDLLGNGQAVAAPSRGTKGRYEVIAGDLDDLLDLPTLRNIPADLYRPKAANDTSPADGPAVGQRNQFLFDALRYQGQSASTYEQLEAIAMTLNQSFADPLSPGEVANAARSVWKYKSENRLFVTGCESTAVFGSSLVDQCLNNGDALVLLAKLRQLHAHRKGRAFELPGATGERIMGWSKRRYLKARDHL</sequence>
<keyword evidence="3" id="KW-1185">Reference proteome</keyword>
<dbReference type="InterPro" id="IPR015330">
    <property type="entry name" value="DNA_primase/pol_bifunc_N"/>
</dbReference>
<organism evidence="2 3">
    <name type="scientific">Salinisphaera orenii MK-B5</name>
    <dbReference type="NCBI Taxonomy" id="856730"/>
    <lineage>
        <taxon>Bacteria</taxon>
        <taxon>Pseudomonadati</taxon>
        <taxon>Pseudomonadota</taxon>
        <taxon>Gammaproteobacteria</taxon>
        <taxon>Salinisphaerales</taxon>
        <taxon>Salinisphaeraceae</taxon>
        <taxon>Salinisphaera</taxon>
    </lineage>
</organism>
<dbReference type="Proteomes" id="UP000283993">
    <property type="component" value="Unassembled WGS sequence"/>
</dbReference>
<evidence type="ECO:0000313" key="2">
    <source>
        <dbReference type="EMBL" id="ROO25205.1"/>
    </source>
</evidence>
<dbReference type="Gene3D" id="1.10.340.50">
    <property type="match status" value="1"/>
</dbReference>
<dbReference type="Pfam" id="PF09250">
    <property type="entry name" value="Prim-Pol"/>
    <property type="match status" value="1"/>
</dbReference>
<dbReference type="EMBL" id="AYKH01000036">
    <property type="protein sequence ID" value="ROO25205.1"/>
    <property type="molecule type" value="Genomic_DNA"/>
</dbReference>
<dbReference type="Pfam" id="PF08708">
    <property type="entry name" value="PriCT_1"/>
    <property type="match status" value="1"/>
</dbReference>
<feature type="non-terminal residue" evidence="2">
    <location>
        <position position="305"/>
    </location>
</feature>
<proteinExistence type="predicted"/>
<feature type="domain" description="DNA primase/polymerase bifunctional N-terminal" evidence="1">
    <location>
        <begin position="8"/>
        <end position="153"/>
    </location>
</feature>
<protein>
    <recommendedName>
        <fullName evidence="1">DNA primase/polymerase bifunctional N-terminal domain-containing protein</fullName>
    </recommendedName>
</protein>
<comment type="caution">
    <text evidence="2">The sequence shown here is derived from an EMBL/GenBank/DDBJ whole genome shotgun (WGS) entry which is preliminary data.</text>
</comment>
<dbReference type="AlphaFoldDB" id="A0A423PI22"/>